<evidence type="ECO:0000313" key="9">
    <source>
        <dbReference type="Proteomes" id="UP000663828"/>
    </source>
</evidence>
<dbReference type="SUPFAM" id="SSF81321">
    <property type="entry name" value="Family A G protein-coupled receptor-like"/>
    <property type="match status" value="1"/>
</dbReference>
<feature type="transmembrane region" description="Helical" evidence="6">
    <location>
        <begin position="276"/>
        <end position="292"/>
    </location>
</feature>
<keyword evidence="9" id="KW-1185">Reference proteome</keyword>
<feature type="compositionally biased region" description="Basic and acidic residues" evidence="5">
    <location>
        <begin position="326"/>
        <end position="341"/>
    </location>
</feature>
<gene>
    <name evidence="8" type="ORF">XAT740_LOCUS9531</name>
</gene>
<name>A0A814BRD5_ADIRI</name>
<comment type="subcellular location">
    <subcellularLocation>
        <location evidence="1">Membrane</location>
    </subcellularLocation>
</comment>
<accession>A0A814BRD5</accession>
<feature type="transmembrane region" description="Helical" evidence="6">
    <location>
        <begin position="196"/>
        <end position="215"/>
    </location>
</feature>
<comment type="caution">
    <text evidence="8">The sequence shown here is derived from an EMBL/GenBank/DDBJ whole genome shotgun (WGS) entry which is preliminary data.</text>
</comment>
<dbReference type="GO" id="GO:0016020">
    <property type="term" value="C:membrane"/>
    <property type="evidence" value="ECO:0007669"/>
    <property type="project" value="UniProtKB-SubCell"/>
</dbReference>
<dbReference type="InterPro" id="IPR017452">
    <property type="entry name" value="GPCR_Rhodpsn_7TM"/>
</dbReference>
<dbReference type="CDD" id="cd00637">
    <property type="entry name" value="7tm_classA_rhodopsin-like"/>
    <property type="match status" value="1"/>
</dbReference>
<feature type="transmembrane region" description="Helical" evidence="6">
    <location>
        <begin position="21"/>
        <end position="43"/>
    </location>
</feature>
<proteinExistence type="predicted"/>
<feature type="transmembrane region" description="Helical" evidence="6">
    <location>
        <begin position="135"/>
        <end position="159"/>
    </location>
</feature>
<organism evidence="8 9">
    <name type="scientific">Adineta ricciae</name>
    <name type="common">Rotifer</name>
    <dbReference type="NCBI Taxonomy" id="249248"/>
    <lineage>
        <taxon>Eukaryota</taxon>
        <taxon>Metazoa</taxon>
        <taxon>Spiralia</taxon>
        <taxon>Gnathifera</taxon>
        <taxon>Rotifera</taxon>
        <taxon>Eurotatoria</taxon>
        <taxon>Bdelloidea</taxon>
        <taxon>Adinetida</taxon>
        <taxon>Adinetidae</taxon>
        <taxon>Adineta</taxon>
    </lineage>
</organism>
<dbReference type="Gene3D" id="1.20.1070.10">
    <property type="entry name" value="Rhodopsin 7-helix transmembrane proteins"/>
    <property type="match status" value="1"/>
</dbReference>
<dbReference type="AlphaFoldDB" id="A0A814BRD5"/>
<evidence type="ECO:0000256" key="5">
    <source>
        <dbReference type="SAM" id="MobiDB-lite"/>
    </source>
</evidence>
<keyword evidence="2 6" id="KW-0812">Transmembrane</keyword>
<evidence type="ECO:0000256" key="6">
    <source>
        <dbReference type="SAM" id="Phobius"/>
    </source>
</evidence>
<dbReference type="PROSITE" id="PS50262">
    <property type="entry name" value="G_PROTEIN_RECEP_F1_2"/>
    <property type="match status" value="1"/>
</dbReference>
<keyword evidence="3 6" id="KW-1133">Transmembrane helix</keyword>
<keyword evidence="4 6" id="KW-0472">Membrane</keyword>
<evidence type="ECO:0000259" key="7">
    <source>
        <dbReference type="PROSITE" id="PS50262"/>
    </source>
</evidence>
<dbReference type="Proteomes" id="UP000663828">
    <property type="component" value="Unassembled WGS sequence"/>
</dbReference>
<evidence type="ECO:0000256" key="4">
    <source>
        <dbReference type="ARBA" id="ARBA00023136"/>
    </source>
</evidence>
<feature type="region of interest" description="Disordered" evidence="5">
    <location>
        <begin position="323"/>
        <end position="353"/>
    </location>
</feature>
<dbReference type="EMBL" id="CAJNOR010000492">
    <property type="protein sequence ID" value="CAF0930167.1"/>
    <property type="molecule type" value="Genomic_DNA"/>
</dbReference>
<feature type="transmembrane region" description="Helical" evidence="6">
    <location>
        <begin position="93"/>
        <end position="115"/>
    </location>
</feature>
<feature type="domain" description="G-protein coupled receptors family 1 profile" evidence="7">
    <location>
        <begin position="34"/>
        <end position="288"/>
    </location>
</feature>
<evidence type="ECO:0000256" key="1">
    <source>
        <dbReference type="ARBA" id="ARBA00004370"/>
    </source>
</evidence>
<evidence type="ECO:0000256" key="2">
    <source>
        <dbReference type="ARBA" id="ARBA00022692"/>
    </source>
</evidence>
<protein>
    <recommendedName>
        <fullName evidence="7">G-protein coupled receptors family 1 profile domain-containing protein</fullName>
    </recommendedName>
</protein>
<feature type="transmembrane region" description="Helical" evidence="6">
    <location>
        <begin position="236"/>
        <end position="256"/>
    </location>
</feature>
<sequence length="503" mass="59470">MNITDLESIGRSKFAFYRIKFTIFLLLQISSIMVTILIFFHLTKHRTFIKAPQKHGLFILLIINSVQLVFDIPLSRNFYVSGYVNPPVASHCIWWTFFEYIIYVSSEYLLAIISLQRHIFIFHQHILRKRWICHLLHHLPLLFCIIYPTVFYIYAILLYPCNNTQWDFSSRVCGFANCYLMYGSFLGSFDLVMNNGVPVAIDILANTVLIARVFLQKRRVQQLSRWRQQRRMLRQLLSVSALYLVGWTPFLLVYIINVLVDPAFLNYVQQNYFSDLIYIIYFFFPWVWLGFFPELTRRIVRKCCRQRTDNAIDNNVSEEQSSQLCKKSELSHDETEASNDHRSKKHKKAGSLDDIESETIRKNKLGEVHRKIEEMNALMRDDENADIGKITGVLENLRKIISEYQETLKIKVREIEQCKKPLSTEYMTLIEKITQLLRHEYADQSVERIDKLSADVELFKQQIVTLKTANKFLRHGRDGCGYRYRYITKNHPCCKCDENVKEK</sequence>
<evidence type="ECO:0000256" key="3">
    <source>
        <dbReference type="ARBA" id="ARBA00022989"/>
    </source>
</evidence>
<evidence type="ECO:0000313" key="8">
    <source>
        <dbReference type="EMBL" id="CAF0930167.1"/>
    </source>
</evidence>
<reference evidence="8" key="1">
    <citation type="submission" date="2021-02" db="EMBL/GenBank/DDBJ databases">
        <authorList>
            <person name="Nowell W R."/>
        </authorList>
    </citation>
    <scope>NUCLEOTIDE SEQUENCE</scope>
</reference>